<dbReference type="GO" id="GO:0005829">
    <property type="term" value="C:cytosol"/>
    <property type="evidence" value="ECO:0007669"/>
    <property type="project" value="TreeGrafter"/>
</dbReference>
<dbReference type="InterPro" id="IPR001453">
    <property type="entry name" value="MoaB/Mog_dom"/>
</dbReference>
<dbReference type="SUPFAM" id="SSF53218">
    <property type="entry name" value="Molybdenum cofactor biosynthesis proteins"/>
    <property type="match status" value="1"/>
</dbReference>
<accession>A0A212L120</accession>
<organism evidence="3">
    <name type="scientific">uncultured Desulfovibrio sp</name>
    <dbReference type="NCBI Taxonomy" id="167968"/>
    <lineage>
        <taxon>Bacteria</taxon>
        <taxon>Pseudomonadati</taxon>
        <taxon>Thermodesulfobacteriota</taxon>
        <taxon>Desulfovibrionia</taxon>
        <taxon>Desulfovibrionales</taxon>
        <taxon>Desulfovibrionaceae</taxon>
        <taxon>Desulfovibrio</taxon>
        <taxon>environmental samples</taxon>
    </lineage>
</organism>
<dbReference type="EC" id="2.10.1.1" evidence="1"/>
<keyword evidence="1" id="KW-0500">Molybdenum</keyword>
<dbReference type="Pfam" id="PF00994">
    <property type="entry name" value="MoCF_biosynth"/>
    <property type="match status" value="1"/>
</dbReference>
<keyword evidence="1" id="KW-0460">Magnesium</keyword>
<name>A0A212L120_9BACT</name>
<dbReference type="InterPro" id="IPR038987">
    <property type="entry name" value="MoeA-like"/>
</dbReference>
<sequence length="346" mass="36623">MAKPCMKTIHVHDAVGSVLCHDITRIVPGESKGPIFSKGHVVRPEDIKVLLEVGKEHLYVFEPLPGMVHENDAASRIVAATVGKNLVAGEPREGRIDLLAACDGLLRIDVPALTRINSLGEITIATLHSMQFVAKGRAVAGTRVVPLMIEEEKLRRMEASVSGPVMEVLPLAHARVGVVTTGSEVYYGRIQDAFGPVLQKKFAKLGSTVMGQTLTSDEVSMTASAIVDFLHQGADMIVVTGGMSVDPDDRTPTAIRASGAEVLSYGAPVYPGAMFLLAYATGPRGSVPVLGLPGCVMYHKASIFDLVVPRLLAGIKVTPEDVAALGHGGFCSGCPECTYPMCPFGK</sequence>
<comment type="function">
    <text evidence="1">Catalyzes the insertion of molybdate into adenylated molybdopterin with the concomitant release of AMP.</text>
</comment>
<comment type="similarity">
    <text evidence="1">Belongs to the MoeA family.</text>
</comment>
<dbReference type="PANTHER" id="PTHR10192">
    <property type="entry name" value="MOLYBDOPTERIN BIOSYNTHESIS PROTEIN"/>
    <property type="match status" value="1"/>
</dbReference>
<reference evidence="3" key="1">
    <citation type="submission" date="2016-08" db="EMBL/GenBank/DDBJ databases">
        <authorList>
            <person name="Seilhamer J.J."/>
        </authorList>
    </citation>
    <scope>NUCLEOTIDE SEQUENCE</scope>
    <source>
        <strain evidence="3">86-1</strain>
    </source>
</reference>
<evidence type="ECO:0000313" key="3">
    <source>
        <dbReference type="EMBL" id="SCM71196.1"/>
    </source>
</evidence>
<dbReference type="EMBL" id="FMJC01000001">
    <property type="protein sequence ID" value="SCM71196.1"/>
    <property type="molecule type" value="Genomic_DNA"/>
</dbReference>
<keyword evidence="1" id="KW-0501">Molybdenum cofactor biosynthesis</keyword>
<dbReference type="SMART" id="SM00852">
    <property type="entry name" value="MoCF_biosynth"/>
    <property type="match status" value="1"/>
</dbReference>
<feature type="domain" description="MoaB/Mog" evidence="2">
    <location>
        <begin position="177"/>
        <end position="313"/>
    </location>
</feature>
<keyword evidence="1" id="KW-0479">Metal-binding</keyword>
<dbReference type="AlphaFoldDB" id="A0A212L120"/>
<dbReference type="InterPro" id="IPR036425">
    <property type="entry name" value="MoaB/Mog-like_dom_sf"/>
</dbReference>
<keyword evidence="1" id="KW-0808">Transferase</keyword>
<comment type="catalytic activity">
    <reaction evidence="1">
        <text>adenylyl-molybdopterin + molybdate = Mo-molybdopterin + AMP + H(+)</text>
        <dbReference type="Rhea" id="RHEA:35047"/>
        <dbReference type="ChEBI" id="CHEBI:15378"/>
        <dbReference type="ChEBI" id="CHEBI:36264"/>
        <dbReference type="ChEBI" id="CHEBI:62727"/>
        <dbReference type="ChEBI" id="CHEBI:71302"/>
        <dbReference type="ChEBI" id="CHEBI:456215"/>
    </reaction>
</comment>
<dbReference type="GO" id="GO:0006777">
    <property type="term" value="P:Mo-molybdopterin cofactor biosynthetic process"/>
    <property type="evidence" value="ECO:0007669"/>
    <property type="project" value="UniProtKB-UniRule"/>
</dbReference>
<gene>
    <name evidence="3" type="ORF">KL86DES1_10923</name>
</gene>
<dbReference type="PANTHER" id="PTHR10192:SF28">
    <property type="entry name" value="MOLYBDOPTERIN MOLYBDENUMTRANSFERASE"/>
    <property type="match status" value="1"/>
</dbReference>
<evidence type="ECO:0000259" key="2">
    <source>
        <dbReference type="SMART" id="SM00852"/>
    </source>
</evidence>
<dbReference type="GO" id="GO:0061599">
    <property type="term" value="F:molybdopterin molybdotransferase activity"/>
    <property type="evidence" value="ECO:0007669"/>
    <property type="project" value="UniProtKB-UniRule"/>
</dbReference>
<evidence type="ECO:0000256" key="1">
    <source>
        <dbReference type="RuleBase" id="RU365090"/>
    </source>
</evidence>
<dbReference type="UniPathway" id="UPA00344"/>
<proteinExistence type="inferred from homology"/>
<protein>
    <recommendedName>
        <fullName evidence="1">Molybdopterin molybdenumtransferase</fullName>
        <ecNumber evidence="1">2.10.1.1</ecNumber>
    </recommendedName>
</protein>
<comment type="pathway">
    <text evidence="1">Cofactor biosynthesis; molybdopterin biosynthesis.</text>
</comment>
<dbReference type="CDD" id="cd03522">
    <property type="entry name" value="MoeA_like"/>
    <property type="match status" value="1"/>
</dbReference>
<dbReference type="Gene3D" id="3.40.980.10">
    <property type="entry name" value="MoaB/Mog-like domain"/>
    <property type="match status" value="1"/>
</dbReference>
<comment type="cofactor">
    <cofactor evidence="1">
        <name>Mg(2+)</name>
        <dbReference type="ChEBI" id="CHEBI:18420"/>
    </cofactor>
</comment>
<dbReference type="GO" id="GO:0046872">
    <property type="term" value="F:metal ion binding"/>
    <property type="evidence" value="ECO:0007669"/>
    <property type="project" value="UniProtKB-UniRule"/>
</dbReference>